<sequence>MTTNYSQSQVATSYQGLKNNYLFKRTVGSLRINFVNVRSVLFLLIVMISGFIV</sequence>
<proteinExistence type="predicted"/>
<name>A0ABS2QX90_9BACI</name>
<keyword evidence="1" id="KW-0472">Membrane</keyword>
<protein>
    <submittedName>
        <fullName evidence="2">Uncharacterized protein</fullName>
    </submittedName>
</protein>
<comment type="caution">
    <text evidence="2">The sequence shown here is derived from an EMBL/GenBank/DDBJ whole genome shotgun (WGS) entry which is preliminary data.</text>
</comment>
<reference evidence="2 3" key="1">
    <citation type="submission" date="2021-01" db="EMBL/GenBank/DDBJ databases">
        <title>Genomic Encyclopedia of Type Strains, Phase IV (KMG-IV): sequencing the most valuable type-strain genomes for metagenomic binning, comparative biology and taxonomic classification.</title>
        <authorList>
            <person name="Goeker M."/>
        </authorList>
    </citation>
    <scope>NUCLEOTIDE SEQUENCE [LARGE SCALE GENOMIC DNA]</scope>
    <source>
        <strain evidence="2 3">DSM 104297</strain>
    </source>
</reference>
<evidence type="ECO:0000256" key="1">
    <source>
        <dbReference type="SAM" id="Phobius"/>
    </source>
</evidence>
<organism evidence="2 3">
    <name type="scientific">Priestia iocasae</name>
    <dbReference type="NCBI Taxonomy" id="2291674"/>
    <lineage>
        <taxon>Bacteria</taxon>
        <taxon>Bacillati</taxon>
        <taxon>Bacillota</taxon>
        <taxon>Bacilli</taxon>
        <taxon>Bacillales</taxon>
        <taxon>Bacillaceae</taxon>
        <taxon>Priestia</taxon>
    </lineage>
</organism>
<keyword evidence="1" id="KW-0812">Transmembrane</keyword>
<keyword evidence="1" id="KW-1133">Transmembrane helix</keyword>
<dbReference type="Proteomes" id="UP000809829">
    <property type="component" value="Unassembled WGS sequence"/>
</dbReference>
<evidence type="ECO:0000313" key="2">
    <source>
        <dbReference type="EMBL" id="MBM7703099.1"/>
    </source>
</evidence>
<evidence type="ECO:0000313" key="3">
    <source>
        <dbReference type="Proteomes" id="UP000809829"/>
    </source>
</evidence>
<dbReference type="RefSeq" id="WP_205186604.1">
    <property type="nucleotide sequence ID" value="NZ_JAFBFC010000003.1"/>
</dbReference>
<feature type="transmembrane region" description="Helical" evidence="1">
    <location>
        <begin position="32"/>
        <end position="52"/>
    </location>
</feature>
<accession>A0ABS2QX90</accession>
<dbReference type="EMBL" id="JAFBFC010000003">
    <property type="protein sequence ID" value="MBM7703099.1"/>
    <property type="molecule type" value="Genomic_DNA"/>
</dbReference>
<keyword evidence="3" id="KW-1185">Reference proteome</keyword>
<gene>
    <name evidence="2" type="ORF">JOC83_001946</name>
</gene>